<accession>A0A3E2CBG2</accession>
<comment type="caution">
    <text evidence="2">The sequence shown here is derived from an EMBL/GenBank/DDBJ whole genome shotgun (WGS) entry which is preliminary data.</text>
</comment>
<protein>
    <recommendedName>
        <fullName evidence="1">RNA polymerase alpha subunit domain-containing protein</fullName>
    </recommendedName>
</protein>
<dbReference type="AlphaFoldDB" id="A0A3E2CBG2"/>
<proteinExistence type="predicted"/>
<dbReference type="GO" id="GO:0003899">
    <property type="term" value="F:DNA-directed RNA polymerase activity"/>
    <property type="evidence" value="ECO:0007669"/>
    <property type="project" value="InterPro"/>
</dbReference>
<feature type="non-terminal residue" evidence="2">
    <location>
        <position position="1"/>
    </location>
</feature>
<dbReference type="InterPro" id="IPR000722">
    <property type="entry name" value="RNA_pol_asu"/>
</dbReference>
<name>A0A3E2CBG2_GARVA</name>
<dbReference type="SUPFAM" id="SSF64484">
    <property type="entry name" value="beta and beta-prime subunits of DNA dependent RNA-polymerase"/>
    <property type="match status" value="1"/>
</dbReference>
<organism evidence="2 3">
    <name type="scientific">Gardnerella vaginalis</name>
    <dbReference type="NCBI Taxonomy" id="2702"/>
    <lineage>
        <taxon>Bacteria</taxon>
        <taxon>Bacillati</taxon>
        <taxon>Actinomycetota</taxon>
        <taxon>Actinomycetes</taxon>
        <taxon>Bifidobacteriales</taxon>
        <taxon>Bifidobacteriaceae</taxon>
        <taxon>Gardnerella</taxon>
    </lineage>
</organism>
<evidence type="ECO:0000313" key="2">
    <source>
        <dbReference type="EMBL" id="RFT29102.1"/>
    </source>
</evidence>
<sequence length="36" mass="3784">LGIQAFEPILVEGKAIHLPPLACAAFNADFDGDQMA</sequence>
<evidence type="ECO:0000259" key="1">
    <source>
        <dbReference type="Pfam" id="PF00623"/>
    </source>
</evidence>
<feature type="domain" description="RNA polymerase alpha subunit" evidence="1">
    <location>
        <begin position="2"/>
        <end position="36"/>
    </location>
</feature>
<dbReference type="Proteomes" id="UP000258379">
    <property type="component" value="Unassembled WGS sequence"/>
</dbReference>
<dbReference type="EMBL" id="NNRU01000003">
    <property type="protein sequence ID" value="RFT29102.1"/>
    <property type="molecule type" value="Genomic_DNA"/>
</dbReference>
<evidence type="ECO:0000313" key="3">
    <source>
        <dbReference type="Proteomes" id="UP000258379"/>
    </source>
</evidence>
<dbReference type="Gene3D" id="2.40.40.20">
    <property type="match status" value="1"/>
</dbReference>
<gene>
    <name evidence="2" type="ORF">CG405_04050</name>
</gene>
<dbReference type="Pfam" id="PF00623">
    <property type="entry name" value="RNA_pol_Rpb1_2"/>
    <property type="match status" value="1"/>
</dbReference>
<reference evidence="2 3" key="1">
    <citation type="submission" date="2017-07" db="EMBL/GenBank/DDBJ databases">
        <title>A comparative genomics approach to explaining the enigmatic role of Gardnerella vaginalis in the vaginal microbiome.</title>
        <authorList>
            <person name="Vancuren S.J."/>
            <person name="Hill J.E."/>
        </authorList>
    </citation>
    <scope>NUCLEOTIDE SEQUENCE [LARGE SCALE GENOMIC DNA]</scope>
    <source>
        <strain evidence="2 3">WP023</strain>
    </source>
</reference>
<dbReference type="GO" id="GO:0006351">
    <property type="term" value="P:DNA-templated transcription"/>
    <property type="evidence" value="ECO:0007669"/>
    <property type="project" value="InterPro"/>
</dbReference>
<dbReference type="GO" id="GO:0003677">
    <property type="term" value="F:DNA binding"/>
    <property type="evidence" value="ECO:0007669"/>
    <property type="project" value="InterPro"/>
</dbReference>
<feature type="non-terminal residue" evidence="2">
    <location>
        <position position="36"/>
    </location>
</feature>